<dbReference type="RefSeq" id="WP_006524151.1">
    <property type="nucleotide sequence ID" value="NC_021184.1"/>
</dbReference>
<dbReference type="PANTHER" id="PTHR31302">
    <property type="entry name" value="TRANSMEMBRANE PROTEIN WITH METALLOPHOSPHOESTERASE DOMAIN-RELATED"/>
    <property type="match status" value="1"/>
</dbReference>
<feature type="domain" description="Calcineurin-like phosphoesterase" evidence="2">
    <location>
        <begin position="226"/>
        <end position="387"/>
    </location>
</feature>
<dbReference type="InterPro" id="IPR004843">
    <property type="entry name" value="Calcineurin-like_PHP"/>
</dbReference>
<dbReference type="Pfam" id="PF00149">
    <property type="entry name" value="Metallophos"/>
    <property type="match status" value="1"/>
</dbReference>
<dbReference type="OrthoDB" id="5464520at2"/>
<dbReference type="AlphaFoldDB" id="R4KPX0"/>
<keyword evidence="3" id="KW-0378">Hydrolase</keyword>
<keyword evidence="1" id="KW-0812">Transmembrane</keyword>
<keyword evidence="1" id="KW-0472">Membrane</keyword>
<evidence type="ECO:0000313" key="4">
    <source>
        <dbReference type="Proteomes" id="UP000013520"/>
    </source>
</evidence>
<keyword evidence="3" id="KW-0269">Exonuclease</keyword>
<sequence length="462" mass="50573">MTISKKSELLTSILLAMTGAVLLVSLFGYMRFNIDALQFRVTVQFNEKGYTEVEIPPLGTVRAHTHTAPLLVSVRLENIDLQLIQRLLSDTTERNEVVEQSKTVLQQVAVIFVIKLIGLAMLGGALGVFLTRKGNLKKYIIGSLTGSITAGVLLAAAYLTYDISAFRNPQYTGVLRVAPWMVGLAQETFGKIETVGENLEIIAKNLNLLYERLDNLQPLGETTDEFKILHVSDLHNNPAGMDFVLRVADLFGADMIIDTGDISDFGTPLEALLLEQLNHIDIPYFFIPGNHDAPAIIDRMNQIPNVTVVNGLVEKNGLLFYGVPDPSSADNTVIPSDLSIIPRLTQQVVNRIDQIAPGVDIALLHNDKMARALAGHVPVILFGHNHRMAITQQEGSILVNAGTSGAAGLRGLQTTQIPYSVVLLHFRPDENGQNRLVAADAISVSNLEQGFTLDRRRFDIGE</sequence>
<dbReference type="InterPro" id="IPR051158">
    <property type="entry name" value="Metallophosphoesterase_sf"/>
</dbReference>
<keyword evidence="3" id="KW-0540">Nuclease</keyword>
<dbReference type="PANTHER" id="PTHR31302:SF0">
    <property type="entry name" value="TRANSMEMBRANE PROTEIN WITH METALLOPHOSPHOESTERASE DOMAIN"/>
    <property type="match status" value="1"/>
</dbReference>
<dbReference type="KEGG" id="dgi:Desgi_3269"/>
<evidence type="ECO:0000256" key="1">
    <source>
        <dbReference type="SAM" id="Phobius"/>
    </source>
</evidence>
<dbReference type="STRING" id="767817.Desgi_3269"/>
<dbReference type="InterPro" id="IPR029052">
    <property type="entry name" value="Metallo-depent_PP-like"/>
</dbReference>
<feature type="transmembrane region" description="Helical" evidence="1">
    <location>
        <begin position="108"/>
        <end position="130"/>
    </location>
</feature>
<evidence type="ECO:0000259" key="2">
    <source>
        <dbReference type="Pfam" id="PF00149"/>
    </source>
</evidence>
<keyword evidence="1" id="KW-1133">Transmembrane helix</keyword>
<dbReference type="eggNOG" id="COG1408">
    <property type="taxonomic scope" value="Bacteria"/>
</dbReference>
<feature type="transmembrane region" description="Helical" evidence="1">
    <location>
        <begin position="139"/>
        <end position="161"/>
    </location>
</feature>
<reference evidence="3 4" key="1">
    <citation type="submission" date="2012-01" db="EMBL/GenBank/DDBJ databases">
        <title>Complete sequence of Desulfotomaculum gibsoniae DSM 7213.</title>
        <authorList>
            <consortium name="US DOE Joint Genome Institute"/>
            <person name="Lucas S."/>
            <person name="Han J."/>
            <person name="Lapidus A."/>
            <person name="Cheng J.-F."/>
            <person name="Goodwin L."/>
            <person name="Pitluck S."/>
            <person name="Peters L."/>
            <person name="Ovchinnikova G."/>
            <person name="Teshima H."/>
            <person name="Detter J.C."/>
            <person name="Han C."/>
            <person name="Tapia R."/>
            <person name="Land M."/>
            <person name="Hauser L."/>
            <person name="Kyrpides N."/>
            <person name="Ivanova N."/>
            <person name="Pagani I."/>
            <person name="Parshina S."/>
            <person name="Plugge C."/>
            <person name="Muyzer G."/>
            <person name="Kuever J."/>
            <person name="Ivanova A."/>
            <person name="Nazina T."/>
            <person name="Klenk H.-P."/>
            <person name="Brambilla E."/>
            <person name="Spring S."/>
            <person name="Stams A.F."/>
            <person name="Woyke T."/>
        </authorList>
    </citation>
    <scope>NUCLEOTIDE SEQUENCE [LARGE SCALE GENOMIC DNA]</scope>
    <source>
        <strain evidence="3 4">DSM 7213</strain>
    </source>
</reference>
<keyword evidence="4" id="KW-1185">Reference proteome</keyword>
<dbReference type="Gene3D" id="3.60.21.10">
    <property type="match status" value="1"/>
</dbReference>
<organism evidence="3 4">
    <name type="scientific">Desulfoscipio gibsoniae DSM 7213</name>
    <dbReference type="NCBI Taxonomy" id="767817"/>
    <lineage>
        <taxon>Bacteria</taxon>
        <taxon>Bacillati</taxon>
        <taxon>Bacillota</taxon>
        <taxon>Clostridia</taxon>
        <taxon>Eubacteriales</taxon>
        <taxon>Desulfallaceae</taxon>
        <taxon>Desulfoscipio</taxon>
    </lineage>
</organism>
<feature type="transmembrane region" description="Helical" evidence="1">
    <location>
        <begin position="9"/>
        <end position="30"/>
    </location>
</feature>
<protein>
    <submittedName>
        <fullName evidence="3">DNA repair exonuclease</fullName>
    </submittedName>
</protein>
<dbReference type="SUPFAM" id="SSF56300">
    <property type="entry name" value="Metallo-dependent phosphatases"/>
    <property type="match status" value="1"/>
</dbReference>
<gene>
    <name evidence="3" type="ORF">Desgi_3269</name>
</gene>
<proteinExistence type="predicted"/>
<dbReference type="EMBL" id="CP003273">
    <property type="protein sequence ID" value="AGL02615.1"/>
    <property type="molecule type" value="Genomic_DNA"/>
</dbReference>
<name>R4KPX0_9FIRM</name>
<dbReference type="Proteomes" id="UP000013520">
    <property type="component" value="Chromosome"/>
</dbReference>
<evidence type="ECO:0000313" key="3">
    <source>
        <dbReference type="EMBL" id="AGL02615.1"/>
    </source>
</evidence>
<accession>R4KPX0</accession>
<dbReference type="HOGENOM" id="CLU_037730_0_0_9"/>
<dbReference type="GO" id="GO:0004527">
    <property type="term" value="F:exonuclease activity"/>
    <property type="evidence" value="ECO:0007669"/>
    <property type="project" value="UniProtKB-KW"/>
</dbReference>